<keyword evidence="15" id="KW-1185">Reference proteome</keyword>
<proteinExistence type="inferred from homology"/>
<keyword evidence="6 11" id="KW-0812">Transmembrane</keyword>
<comment type="caution">
    <text evidence="14">The sequence shown here is derived from an EMBL/GenBank/DDBJ whole genome shotgun (WGS) entry which is preliminary data.</text>
</comment>
<dbReference type="Proteomes" id="UP001501803">
    <property type="component" value="Unassembled WGS sequence"/>
</dbReference>
<dbReference type="PROSITE" id="PS50928">
    <property type="entry name" value="ABC_TM1"/>
    <property type="match status" value="1"/>
</dbReference>
<evidence type="ECO:0000256" key="3">
    <source>
        <dbReference type="ARBA" id="ARBA00005417"/>
    </source>
</evidence>
<organism evidence="14 15">
    <name type="scientific">Leifsonia kafniensis</name>
    <dbReference type="NCBI Taxonomy" id="475957"/>
    <lineage>
        <taxon>Bacteria</taxon>
        <taxon>Bacillati</taxon>
        <taxon>Actinomycetota</taxon>
        <taxon>Actinomycetes</taxon>
        <taxon>Micrococcales</taxon>
        <taxon>Microbacteriaceae</taxon>
        <taxon>Leifsonia</taxon>
    </lineage>
</organism>
<sequence length="614" mass="64574">MTETGAKESIVPIETPDQAARSGVFKRLLKNPLGLVAMIILLIVILAGIFGPLIAPFDPNKADLVNALTGPGTAGHLLGTDSAGRDVFSRLLVGAQSTLLAAALAAIVAVAIGLPTGLMAGYFGGWFDSVASWCTNVLMSLPAIIILLAASAALGRSVWISMTVFGILMSPGIFRLTRTSVQAVRNELYVDAARVAGLSTASIIGRHILFVVRAPLIIQTSIVCGIAIAIQAALEFLGLGDPLTPTWGVMLNEGFINIYSSPILAVWPGVAISLTVGSFVVLGNALRDALEDSPKVKRAKSIKLTPPKTESITAVELAASDHLLTVSRLGVGYPQEGGTTKTVVSDVSFHLDRGEVLGIVGESGSGKSQTAFSILGLLPAEAEITGGSITFDGIPLVSAEGRQLSQGRLSELRGKRIAYIPQEPMSNLDPNFTIGYQLVRPLTRVLGLSKEDAQKRALELLTIVGITNPQRTFNAYPHEVSGGMAQRVLIAGAVSCNPDLLIADEPTTALDVTVQAEVLDLLRDLQARFNMGVVLVTHNFGVVADLCDRVVVMQNGRVVESGDVRTILRSPQERYTQTLLSAMLEGKTPMSLLTVAPPASDTPASDSAVKVGLS</sequence>
<keyword evidence="8" id="KW-0067">ATP-binding</keyword>
<dbReference type="PANTHER" id="PTHR43297:SF2">
    <property type="entry name" value="DIPEPTIDE TRANSPORT ATP-BINDING PROTEIN DPPD"/>
    <property type="match status" value="1"/>
</dbReference>
<accession>A0ABP7KDY3</accession>
<keyword evidence="5" id="KW-1003">Cell membrane</keyword>
<evidence type="ECO:0000256" key="6">
    <source>
        <dbReference type="ARBA" id="ARBA00022692"/>
    </source>
</evidence>
<evidence type="ECO:0000259" key="13">
    <source>
        <dbReference type="PROSITE" id="PS50928"/>
    </source>
</evidence>
<comment type="similarity">
    <text evidence="11">Belongs to the binding-protein-dependent transport system permease family.</text>
</comment>
<keyword evidence="4 11" id="KW-0813">Transport</keyword>
<dbReference type="InterPro" id="IPR003593">
    <property type="entry name" value="AAA+_ATPase"/>
</dbReference>
<dbReference type="InterPro" id="IPR017871">
    <property type="entry name" value="ABC_transporter-like_CS"/>
</dbReference>
<dbReference type="SUPFAM" id="SSF161098">
    <property type="entry name" value="MetI-like"/>
    <property type="match status" value="1"/>
</dbReference>
<gene>
    <name evidence="14" type="ORF">GCM10022381_15900</name>
</gene>
<protein>
    <submittedName>
        <fullName evidence="14">Dipeptide/oligopeptide/nickel ABC transporter permease/ATP-binding protein</fullName>
    </submittedName>
</protein>
<dbReference type="InterPro" id="IPR035906">
    <property type="entry name" value="MetI-like_sf"/>
</dbReference>
<dbReference type="PROSITE" id="PS00211">
    <property type="entry name" value="ABC_TRANSPORTER_1"/>
    <property type="match status" value="1"/>
</dbReference>
<feature type="transmembrane region" description="Helical" evidence="11">
    <location>
        <begin position="216"/>
        <end position="239"/>
    </location>
</feature>
<dbReference type="InterPro" id="IPR050388">
    <property type="entry name" value="ABC_Ni/Peptide_Import"/>
</dbReference>
<comment type="similarity">
    <text evidence="3">Belongs to the ABC transporter superfamily.</text>
</comment>
<evidence type="ECO:0000313" key="14">
    <source>
        <dbReference type="EMBL" id="GAA3873789.1"/>
    </source>
</evidence>
<evidence type="ECO:0000313" key="15">
    <source>
        <dbReference type="Proteomes" id="UP001501803"/>
    </source>
</evidence>
<keyword evidence="9 11" id="KW-1133">Transmembrane helix</keyword>
<evidence type="ECO:0000256" key="4">
    <source>
        <dbReference type="ARBA" id="ARBA00022448"/>
    </source>
</evidence>
<comment type="subcellular location">
    <subcellularLocation>
        <location evidence="11">Cell membrane</location>
        <topology evidence="11">Multi-pass membrane protein</topology>
    </subcellularLocation>
    <subcellularLocation>
        <location evidence="2">Cell membrane</location>
        <topology evidence="2">Peripheral membrane protein</topology>
    </subcellularLocation>
    <subcellularLocation>
        <location evidence="1">Membrane</location>
        <topology evidence="1">Multi-pass membrane protein</topology>
    </subcellularLocation>
</comment>
<dbReference type="Pfam" id="PF00005">
    <property type="entry name" value="ABC_tran"/>
    <property type="match status" value="1"/>
</dbReference>
<feature type="transmembrane region" description="Helical" evidence="11">
    <location>
        <begin position="259"/>
        <end position="282"/>
    </location>
</feature>
<dbReference type="Gene3D" id="1.10.3720.10">
    <property type="entry name" value="MetI-like"/>
    <property type="match status" value="1"/>
</dbReference>
<dbReference type="SUPFAM" id="SSF52540">
    <property type="entry name" value="P-loop containing nucleoside triphosphate hydrolases"/>
    <property type="match status" value="1"/>
</dbReference>
<reference evidence="15" key="1">
    <citation type="journal article" date="2019" name="Int. J. Syst. Evol. Microbiol.">
        <title>The Global Catalogue of Microorganisms (GCM) 10K type strain sequencing project: providing services to taxonomists for standard genome sequencing and annotation.</title>
        <authorList>
            <consortium name="The Broad Institute Genomics Platform"/>
            <consortium name="The Broad Institute Genome Sequencing Center for Infectious Disease"/>
            <person name="Wu L."/>
            <person name="Ma J."/>
        </authorList>
    </citation>
    <scope>NUCLEOTIDE SEQUENCE [LARGE SCALE GENOMIC DNA]</scope>
    <source>
        <strain evidence="15">JCM 17021</strain>
    </source>
</reference>
<feature type="transmembrane region" description="Helical" evidence="11">
    <location>
        <begin position="130"/>
        <end position="152"/>
    </location>
</feature>
<feature type="domain" description="ABC transmembrane type-1" evidence="13">
    <location>
        <begin position="95"/>
        <end position="283"/>
    </location>
</feature>
<evidence type="ECO:0000256" key="2">
    <source>
        <dbReference type="ARBA" id="ARBA00004202"/>
    </source>
</evidence>
<evidence type="ECO:0000256" key="8">
    <source>
        <dbReference type="ARBA" id="ARBA00022840"/>
    </source>
</evidence>
<dbReference type="CDD" id="cd06261">
    <property type="entry name" value="TM_PBP2"/>
    <property type="match status" value="1"/>
</dbReference>
<keyword evidence="10 11" id="KW-0472">Membrane</keyword>
<dbReference type="SMART" id="SM00382">
    <property type="entry name" value="AAA"/>
    <property type="match status" value="1"/>
</dbReference>
<evidence type="ECO:0000256" key="10">
    <source>
        <dbReference type="ARBA" id="ARBA00023136"/>
    </source>
</evidence>
<evidence type="ECO:0000256" key="11">
    <source>
        <dbReference type="RuleBase" id="RU363032"/>
    </source>
</evidence>
<dbReference type="Gene3D" id="3.40.50.300">
    <property type="entry name" value="P-loop containing nucleotide triphosphate hydrolases"/>
    <property type="match status" value="1"/>
</dbReference>
<evidence type="ECO:0000256" key="5">
    <source>
        <dbReference type="ARBA" id="ARBA00022475"/>
    </source>
</evidence>
<feature type="domain" description="ABC transporter" evidence="12">
    <location>
        <begin position="321"/>
        <end position="580"/>
    </location>
</feature>
<dbReference type="InterPro" id="IPR000515">
    <property type="entry name" value="MetI-like"/>
</dbReference>
<dbReference type="Pfam" id="PF00528">
    <property type="entry name" value="BPD_transp_1"/>
    <property type="match status" value="1"/>
</dbReference>
<dbReference type="Pfam" id="PF12911">
    <property type="entry name" value="OppC_N"/>
    <property type="match status" value="1"/>
</dbReference>
<feature type="transmembrane region" description="Helical" evidence="11">
    <location>
        <begin position="158"/>
        <end position="176"/>
    </location>
</feature>
<dbReference type="EMBL" id="BAABCN010000002">
    <property type="protein sequence ID" value="GAA3873789.1"/>
    <property type="molecule type" value="Genomic_DNA"/>
</dbReference>
<dbReference type="InterPro" id="IPR003439">
    <property type="entry name" value="ABC_transporter-like_ATP-bd"/>
</dbReference>
<dbReference type="CDD" id="cd03257">
    <property type="entry name" value="ABC_NikE_OppD_transporters"/>
    <property type="match status" value="1"/>
</dbReference>
<dbReference type="PANTHER" id="PTHR43297">
    <property type="entry name" value="OLIGOPEPTIDE TRANSPORT ATP-BINDING PROTEIN APPD"/>
    <property type="match status" value="1"/>
</dbReference>
<name>A0ABP7KDY3_9MICO</name>
<evidence type="ECO:0000259" key="12">
    <source>
        <dbReference type="PROSITE" id="PS50893"/>
    </source>
</evidence>
<evidence type="ECO:0000256" key="1">
    <source>
        <dbReference type="ARBA" id="ARBA00004141"/>
    </source>
</evidence>
<dbReference type="RefSeq" id="WP_345064352.1">
    <property type="nucleotide sequence ID" value="NZ_BAABCN010000002.1"/>
</dbReference>
<keyword evidence="7" id="KW-0547">Nucleotide-binding</keyword>
<dbReference type="InterPro" id="IPR027417">
    <property type="entry name" value="P-loop_NTPase"/>
</dbReference>
<evidence type="ECO:0000256" key="9">
    <source>
        <dbReference type="ARBA" id="ARBA00022989"/>
    </source>
</evidence>
<dbReference type="PROSITE" id="PS50893">
    <property type="entry name" value="ABC_TRANSPORTER_2"/>
    <property type="match status" value="1"/>
</dbReference>
<dbReference type="InterPro" id="IPR025966">
    <property type="entry name" value="OppC_N"/>
</dbReference>
<evidence type="ECO:0000256" key="7">
    <source>
        <dbReference type="ARBA" id="ARBA00022741"/>
    </source>
</evidence>
<feature type="transmembrane region" description="Helical" evidence="11">
    <location>
        <begin position="33"/>
        <end position="55"/>
    </location>
</feature>
<feature type="transmembrane region" description="Helical" evidence="11">
    <location>
        <begin position="99"/>
        <end position="123"/>
    </location>
</feature>